<keyword evidence="5 8" id="KW-1133">Transmembrane helix</keyword>
<evidence type="ECO:0000256" key="5">
    <source>
        <dbReference type="ARBA" id="ARBA00022989"/>
    </source>
</evidence>
<feature type="transmembrane region" description="Helical" evidence="8">
    <location>
        <begin position="20"/>
        <end position="40"/>
    </location>
</feature>
<dbReference type="Proteomes" id="UP000664052">
    <property type="component" value="Unassembled WGS sequence"/>
</dbReference>
<sequence>MAMGKTPGSGDDELEGAGFAEINITPLTDVMLVLLIIFMVT</sequence>
<comment type="subcellular location">
    <subcellularLocation>
        <location evidence="1">Cell membrane</location>
        <topology evidence="1">Single-pass membrane protein</topology>
    </subcellularLocation>
    <subcellularLocation>
        <location evidence="7">Cell membrane</location>
        <topology evidence="7">Single-pass type II membrane protein</topology>
    </subcellularLocation>
</comment>
<evidence type="ECO:0000313" key="10">
    <source>
        <dbReference type="Proteomes" id="UP000664052"/>
    </source>
</evidence>
<keyword evidence="4 7" id="KW-0812">Transmembrane</keyword>
<gene>
    <name evidence="9" type="ORF">JYK02_12215</name>
</gene>
<evidence type="ECO:0000313" key="9">
    <source>
        <dbReference type="EMBL" id="MBN8228272.1"/>
    </source>
</evidence>
<evidence type="ECO:0000256" key="2">
    <source>
        <dbReference type="ARBA" id="ARBA00005811"/>
    </source>
</evidence>
<keyword evidence="3" id="KW-1003">Cell membrane</keyword>
<keyword evidence="6 8" id="KW-0472">Membrane</keyword>
<feature type="non-terminal residue" evidence="9">
    <location>
        <position position="41"/>
    </location>
</feature>
<comment type="caution">
    <text evidence="9">The sequence shown here is derived from an EMBL/GenBank/DDBJ whole genome shotgun (WGS) entry which is preliminary data.</text>
</comment>
<keyword evidence="7" id="KW-0813">Transport</keyword>
<keyword evidence="7" id="KW-0653">Protein transport</keyword>
<evidence type="ECO:0000256" key="4">
    <source>
        <dbReference type="ARBA" id="ARBA00022692"/>
    </source>
</evidence>
<comment type="similarity">
    <text evidence="2 7">Belongs to the ExbD/TolR family.</text>
</comment>
<keyword evidence="10" id="KW-1185">Reference proteome</keyword>
<reference evidence="9 10" key="1">
    <citation type="submission" date="2021-02" db="EMBL/GenBank/DDBJ databases">
        <title>De Novo genome assembly of isolated myxobacteria.</title>
        <authorList>
            <person name="Stevens D.C."/>
        </authorList>
    </citation>
    <scope>NUCLEOTIDE SEQUENCE [LARGE SCALE GENOMIC DNA]</scope>
    <source>
        <strain evidence="9 10">ATCC 29039</strain>
    </source>
</reference>
<dbReference type="Pfam" id="PF02472">
    <property type="entry name" value="ExbD"/>
    <property type="match status" value="1"/>
</dbReference>
<dbReference type="EMBL" id="JAFIMU010000006">
    <property type="protein sequence ID" value="MBN8228272.1"/>
    <property type="molecule type" value="Genomic_DNA"/>
</dbReference>
<evidence type="ECO:0000256" key="6">
    <source>
        <dbReference type="ARBA" id="ARBA00023136"/>
    </source>
</evidence>
<organism evidence="9 10">
    <name type="scientific">Corallococcus macrosporus</name>
    <dbReference type="NCBI Taxonomy" id="35"/>
    <lineage>
        <taxon>Bacteria</taxon>
        <taxon>Pseudomonadati</taxon>
        <taxon>Myxococcota</taxon>
        <taxon>Myxococcia</taxon>
        <taxon>Myxococcales</taxon>
        <taxon>Cystobacterineae</taxon>
        <taxon>Myxococcaceae</taxon>
        <taxon>Corallococcus</taxon>
    </lineage>
</organism>
<evidence type="ECO:0000256" key="8">
    <source>
        <dbReference type="SAM" id="Phobius"/>
    </source>
</evidence>
<proteinExistence type="inferred from homology"/>
<evidence type="ECO:0000256" key="1">
    <source>
        <dbReference type="ARBA" id="ARBA00004162"/>
    </source>
</evidence>
<accession>A0ABS3DC61</accession>
<protein>
    <submittedName>
        <fullName evidence="9">Biopolymer transporter ExbD</fullName>
    </submittedName>
</protein>
<dbReference type="InterPro" id="IPR003400">
    <property type="entry name" value="ExbD"/>
</dbReference>
<evidence type="ECO:0000256" key="3">
    <source>
        <dbReference type="ARBA" id="ARBA00022475"/>
    </source>
</evidence>
<name>A0ABS3DC61_9BACT</name>
<dbReference type="RefSeq" id="WP_207051114.1">
    <property type="nucleotide sequence ID" value="NZ_JAFIMU010000006.1"/>
</dbReference>
<evidence type="ECO:0000256" key="7">
    <source>
        <dbReference type="RuleBase" id="RU003879"/>
    </source>
</evidence>